<name>A0AAV2B8E1_9ARAC</name>
<comment type="caution">
    <text evidence="1">The sequence shown here is derived from an EMBL/GenBank/DDBJ whole genome shotgun (WGS) entry which is preliminary data.</text>
</comment>
<organism evidence="1 2">
    <name type="scientific">Larinioides sclopetarius</name>
    <dbReference type="NCBI Taxonomy" id="280406"/>
    <lineage>
        <taxon>Eukaryota</taxon>
        <taxon>Metazoa</taxon>
        <taxon>Ecdysozoa</taxon>
        <taxon>Arthropoda</taxon>
        <taxon>Chelicerata</taxon>
        <taxon>Arachnida</taxon>
        <taxon>Araneae</taxon>
        <taxon>Araneomorphae</taxon>
        <taxon>Entelegynae</taxon>
        <taxon>Araneoidea</taxon>
        <taxon>Araneidae</taxon>
        <taxon>Larinioides</taxon>
    </lineage>
</organism>
<dbReference type="Proteomes" id="UP001497382">
    <property type="component" value="Unassembled WGS sequence"/>
</dbReference>
<dbReference type="EMBL" id="CAXIEN010000294">
    <property type="protein sequence ID" value="CAL1291869.1"/>
    <property type="molecule type" value="Genomic_DNA"/>
</dbReference>
<reference evidence="1 2" key="1">
    <citation type="submission" date="2024-04" db="EMBL/GenBank/DDBJ databases">
        <authorList>
            <person name="Rising A."/>
            <person name="Reimegard J."/>
            <person name="Sonavane S."/>
            <person name="Akerstrom W."/>
            <person name="Nylinder S."/>
            <person name="Hedman E."/>
            <person name="Kallberg Y."/>
        </authorList>
    </citation>
    <scope>NUCLEOTIDE SEQUENCE [LARGE SCALE GENOMIC DNA]</scope>
</reference>
<gene>
    <name evidence="1" type="ORF">LARSCL_LOCUS17326</name>
</gene>
<dbReference type="AlphaFoldDB" id="A0AAV2B8E1"/>
<accession>A0AAV2B8E1</accession>
<protein>
    <submittedName>
        <fullName evidence="1">Uncharacterized protein</fullName>
    </submittedName>
</protein>
<keyword evidence="2" id="KW-1185">Reference proteome</keyword>
<sequence>MSLDFKPSLQHQAAVKLALTVYNDDIMHFLDQLNPKKDYKVVDPYNFNMKEERWIKNSIQKARKKLCKRLPKSLLNAVIHTLQPIVEDINLWARDHFDIIKHIEKSHYKNILYWNSEGRINRMKTAKQFIRNEKIEKRVRFYMACIYFLENDVLNLWQSMTADEKQKIFDVKYNIAIIFWMEWLRGNEKSPWTQCVSEYASTSRLFRHLEPLSRIRVSSFFNELKWIYKLPVIQNLSPSRGHIDDLRLCYNLLDETERAIVLQTPSSLKYLLFCYLDWPLQSLFLDIINQVKNYLDRQCYEYCLEHIVYTKVMRGMQDFNYLQLLRDLWCQIPETFKKGIERRKFFPLVHAAMNYDESTNSLPIEELLKKFLFTDAVTGHSF</sequence>
<evidence type="ECO:0000313" key="1">
    <source>
        <dbReference type="EMBL" id="CAL1291869.1"/>
    </source>
</evidence>
<evidence type="ECO:0000313" key="2">
    <source>
        <dbReference type="Proteomes" id="UP001497382"/>
    </source>
</evidence>
<proteinExistence type="predicted"/>